<accession>A0A931MYI0</accession>
<sequence>MDTSAKVVTVAFDAESEVWFIKSSDLPGLNGEADTIAGLTVVLPALVADLFGDGINVRVHIET</sequence>
<organism evidence="2 3">
    <name type="scientific">Methylobrevis albus</name>
    <dbReference type="NCBI Taxonomy" id="2793297"/>
    <lineage>
        <taxon>Bacteria</taxon>
        <taxon>Pseudomonadati</taxon>
        <taxon>Pseudomonadota</taxon>
        <taxon>Alphaproteobacteria</taxon>
        <taxon>Hyphomicrobiales</taxon>
        <taxon>Pleomorphomonadaceae</taxon>
        <taxon>Methylobrevis</taxon>
    </lineage>
</organism>
<name>A0A931MYI0_9HYPH</name>
<comment type="caution">
    <text evidence="2">The sequence shown here is derived from an EMBL/GenBank/DDBJ whole genome shotgun (WGS) entry which is preliminary data.</text>
</comment>
<dbReference type="Pfam" id="PF08972">
    <property type="entry name" value="DUF1902"/>
    <property type="match status" value="1"/>
</dbReference>
<dbReference type="SUPFAM" id="SSF143100">
    <property type="entry name" value="TTHA1013/TTHA0281-like"/>
    <property type="match status" value="1"/>
</dbReference>
<proteinExistence type="predicted"/>
<dbReference type="AlphaFoldDB" id="A0A931MYI0"/>
<dbReference type="InterPro" id="IPR015066">
    <property type="entry name" value="DUF1902"/>
</dbReference>
<evidence type="ECO:0000313" key="3">
    <source>
        <dbReference type="Proteomes" id="UP000631694"/>
    </source>
</evidence>
<dbReference type="InterPro" id="IPR035069">
    <property type="entry name" value="TTHA1013/TTHA0281-like"/>
</dbReference>
<protein>
    <submittedName>
        <fullName evidence="2">DUF1902 domain-containing protein</fullName>
    </submittedName>
</protein>
<keyword evidence="3" id="KW-1185">Reference proteome</keyword>
<evidence type="ECO:0000313" key="2">
    <source>
        <dbReference type="EMBL" id="MBH0236741.1"/>
    </source>
</evidence>
<dbReference type="Gene3D" id="3.30.2390.10">
    <property type="entry name" value="TTHA1013-like"/>
    <property type="match status" value="1"/>
</dbReference>
<dbReference type="EMBL" id="JADZLT010000040">
    <property type="protein sequence ID" value="MBH0236741.1"/>
    <property type="molecule type" value="Genomic_DNA"/>
</dbReference>
<evidence type="ECO:0000259" key="1">
    <source>
        <dbReference type="Pfam" id="PF08972"/>
    </source>
</evidence>
<dbReference type="RefSeq" id="WP_197309842.1">
    <property type="nucleotide sequence ID" value="NZ_JADZLT010000040.1"/>
</dbReference>
<reference evidence="2" key="1">
    <citation type="submission" date="2020-12" db="EMBL/GenBank/DDBJ databases">
        <title>Methylobrevis albus sp. nov., isolated from fresh water lack sediment.</title>
        <authorList>
            <person name="Zou Q."/>
        </authorList>
    </citation>
    <scope>NUCLEOTIDE SEQUENCE</scope>
    <source>
        <strain evidence="2">L22</strain>
    </source>
</reference>
<feature type="domain" description="DUF1902" evidence="1">
    <location>
        <begin position="7"/>
        <end position="53"/>
    </location>
</feature>
<dbReference type="Proteomes" id="UP000631694">
    <property type="component" value="Unassembled WGS sequence"/>
</dbReference>
<gene>
    <name evidence="2" type="ORF">I5731_02810</name>
</gene>